<evidence type="ECO:0000313" key="49">
    <source>
        <dbReference type="EMBL" id="AWW12719.1"/>
    </source>
</evidence>
<dbReference type="EMBL" id="MH160385">
    <property type="protein sequence ID" value="AWO71641.1"/>
    <property type="molecule type" value="Genomic_DNA"/>
</dbReference>
<evidence type="ECO:0000313" key="19">
    <source>
        <dbReference type="EMBL" id="AWO71532.1"/>
    </source>
</evidence>
<evidence type="ECO:0000313" key="9">
    <source>
        <dbReference type="EMBL" id="AWO70233.1"/>
    </source>
</evidence>
<organism evidence="10">
    <name type="scientific">Human herpesvirus 1</name>
    <name type="common">HHV-1</name>
    <name type="synonym">Human herpes simplex virus 1</name>
    <dbReference type="NCBI Taxonomy" id="10298"/>
    <lineage>
        <taxon>Viruses</taxon>
        <taxon>Duplodnaviria</taxon>
        <taxon>Heunggongvirae</taxon>
        <taxon>Peploviricota</taxon>
        <taxon>Herviviricetes</taxon>
        <taxon>Herpesvirales</taxon>
        <taxon>Orthoherpesviridae</taxon>
        <taxon>Alphaherpesvirinae</taxon>
        <taxon>Simplexvirus</taxon>
        <taxon>Simplexvirus humanalpha1</taxon>
    </lineage>
</organism>
<evidence type="ECO:0000313" key="27">
    <source>
        <dbReference type="EMBL" id="AWW08657.1"/>
    </source>
</evidence>
<evidence type="ECO:0000313" key="24">
    <source>
        <dbReference type="EMBL" id="AWW08066.1"/>
    </source>
</evidence>
<dbReference type="EMBL" id="MH160361">
    <property type="protein sequence ID" value="AWO69375.1"/>
    <property type="molecule type" value="Genomic_DNA"/>
</dbReference>
<dbReference type="EMBL" id="MH160370">
    <property type="protein sequence ID" value="AWO70254.1"/>
    <property type="molecule type" value="Genomic_DNA"/>
</dbReference>
<evidence type="ECO:0000313" key="35">
    <source>
        <dbReference type="EMBL" id="AWW09989.1"/>
    </source>
</evidence>
<dbReference type="EMBL" id="MG999846">
    <property type="protein sequence ID" value="AWW08657.1"/>
    <property type="molecule type" value="Genomic_DNA"/>
</dbReference>
<evidence type="ECO:0000313" key="26">
    <source>
        <dbReference type="EMBL" id="AWW08535.1"/>
    </source>
</evidence>
<dbReference type="EMBL" id="MG999842">
    <property type="protein sequence ID" value="AWW08268.1"/>
    <property type="molecule type" value="Genomic_DNA"/>
</dbReference>
<dbReference type="EMBL" id="MH160363">
    <property type="protein sequence ID" value="AWO69593.1"/>
    <property type="molecule type" value="Genomic_DNA"/>
</dbReference>
<dbReference type="EMBL" id="MH160376">
    <property type="protein sequence ID" value="AWO70804.1"/>
    <property type="molecule type" value="Genomic_DNA"/>
</dbReference>
<evidence type="ECO:0000313" key="3">
    <source>
        <dbReference type="EMBL" id="AWO69202.1"/>
    </source>
</evidence>
<sequence length="40" mass="4135">MASVVPEAAARPSSAGSTARRYSRGDMGTGVSGPKRVRTR</sequence>
<evidence type="ECO:0000313" key="43">
    <source>
        <dbReference type="EMBL" id="AWW11285.1"/>
    </source>
</evidence>
<dbReference type="EMBL" id="MG999866">
    <property type="protein sequence ID" value="AWW10459.1"/>
    <property type="molecule type" value="Genomic_DNA"/>
</dbReference>
<dbReference type="EMBL" id="MG999881">
    <property type="protein sequence ID" value="AWW11837.1"/>
    <property type="molecule type" value="Genomic_DNA"/>
</dbReference>
<evidence type="ECO:0000313" key="61">
    <source>
        <dbReference type="EMBL" id="QBH87395.1"/>
    </source>
</evidence>
<dbReference type="EMBL" id="MG999865">
    <property type="protein sequence ID" value="AWW10359.1"/>
    <property type="molecule type" value="Genomic_DNA"/>
</dbReference>
<dbReference type="EMBL" id="MG999848">
    <property type="protein sequence ID" value="AWW08835.1"/>
    <property type="molecule type" value="Genomic_DNA"/>
</dbReference>
<dbReference type="EMBL" id="MH160375">
    <property type="protein sequence ID" value="AWO70699.1"/>
    <property type="molecule type" value="Genomic_DNA"/>
</dbReference>
<dbReference type="EMBL" id="MH160389">
    <property type="protein sequence ID" value="AWO71984.1"/>
    <property type="molecule type" value="Genomic_DNA"/>
</dbReference>
<evidence type="ECO:0000313" key="2">
    <source>
        <dbReference type="EMBL" id="AWO69088.1"/>
    </source>
</evidence>
<dbReference type="EMBL" id="MH813993">
    <property type="protein sequence ID" value="QBH87395.1"/>
    <property type="molecule type" value="Genomic_DNA"/>
</dbReference>
<evidence type="ECO:0000313" key="55">
    <source>
        <dbReference type="EMBL" id="QBH86704.1"/>
    </source>
</evidence>
<evidence type="ECO:0000313" key="45">
    <source>
        <dbReference type="EMBL" id="AWW11725.1"/>
    </source>
</evidence>
<evidence type="ECO:0000313" key="10">
    <source>
        <dbReference type="EMBL" id="AWO70417.1"/>
    </source>
</evidence>
<evidence type="ECO:0000313" key="57">
    <source>
        <dbReference type="EMBL" id="QBH86951.1"/>
    </source>
</evidence>
<evidence type="ECO:0000313" key="56">
    <source>
        <dbReference type="EMBL" id="QBH86787.1"/>
    </source>
</evidence>
<evidence type="ECO:0000313" key="37">
    <source>
        <dbReference type="EMBL" id="AWW10251.1"/>
    </source>
</evidence>
<evidence type="ECO:0000313" key="48">
    <source>
        <dbReference type="EMBL" id="AWW12600.1"/>
    </source>
</evidence>
<dbReference type="EMBL" id="MH160361">
    <property type="protein sequence ID" value="AWO69397.1"/>
    <property type="molecule type" value="Genomic_DNA"/>
</dbReference>
<dbReference type="EMBL" id="MH813994">
    <property type="protein sequence ID" value="QBH87474.1"/>
    <property type="molecule type" value="Genomic_DNA"/>
</dbReference>
<evidence type="ECO:0000313" key="41">
    <source>
        <dbReference type="EMBL" id="AWW10866.1"/>
    </source>
</evidence>
<dbReference type="EMBL" id="MH813992">
    <property type="protein sequence ID" value="QBH87315.1"/>
    <property type="molecule type" value="Genomic_DNA"/>
</dbReference>
<dbReference type="EMBL" id="MH160388">
    <property type="protein sequence ID" value="AWO71913.1"/>
    <property type="molecule type" value="Genomic_DNA"/>
</dbReference>
<dbReference type="EMBL" id="MH160374">
    <property type="protein sequence ID" value="AWO70627.1"/>
    <property type="molecule type" value="Genomic_DNA"/>
</dbReference>
<reference evidence="52" key="3">
    <citation type="submission" date="2018-08" db="EMBL/GenBank/DDBJ databases">
        <title>HSV1 whole genome sequences from clinical isolates.</title>
        <authorList>
            <person name="Roychoudhury P."/>
            <person name="Greninger A.L."/>
            <person name="Jerome K.R."/>
            <person name="Cent A."/>
        </authorList>
    </citation>
    <scope>NUCLEOTIDE SEQUENCE</scope>
    <source>
        <strain evidence="60">2018-5965</strain>
        <strain evidence="61">2018-5967</strain>
        <strain evidence="57">2018-5968</strain>
        <strain evidence="56">2018-5969</strain>
        <strain evidence="54">2018-5970</strain>
        <strain evidence="52">2018-5972</strain>
        <strain evidence="55">2018-5973</strain>
        <strain evidence="58">2018-5974</strain>
        <strain evidence="53">2018-6056</strain>
        <strain evidence="62">2018-6057</strain>
        <strain evidence="59">2018-6317</strain>
        <strain evidence="63">HSV-hepatitis7</strain>
    </source>
</reference>
<evidence type="ECO:0000313" key="12">
    <source>
        <dbReference type="EMBL" id="AWO70627.1"/>
    </source>
</evidence>
<dbReference type="EMBL" id="MH925774">
    <property type="protein sequence ID" value="QBH87648.1"/>
    <property type="molecule type" value="Genomic_DNA"/>
</dbReference>
<evidence type="ECO:0000313" key="23">
    <source>
        <dbReference type="EMBL" id="AWO72081.1"/>
    </source>
</evidence>
<evidence type="ECO:0000313" key="22">
    <source>
        <dbReference type="EMBL" id="AWO71984.1"/>
    </source>
</evidence>
<dbReference type="EMBL" id="MH813984">
    <property type="protein sequence ID" value="QBH86617.1"/>
    <property type="molecule type" value="Genomic_DNA"/>
</dbReference>
<reference evidence="24" key="2">
    <citation type="journal article" date="2018" name="MSphere">
        <title>Ultrasensitive Capture of Human Herpes Simplex Virus Genomes Directly from Clinical Samples Reveals Extraordinarily Limited Evolution in Cell Culture.</title>
        <authorList>
            <person name="Greninger A.L."/>
            <person name="Roychoudhury P."/>
            <person name="Xie H."/>
            <person name="Casto A."/>
            <person name="Cent A."/>
            <person name="Pepper G."/>
            <person name="Koelle D.M."/>
            <person name="Huang M.L."/>
            <person name="Wald A."/>
            <person name="Johnston C."/>
            <person name="Jerome K.R."/>
        </authorList>
    </citation>
    <scope>NUCLEOTIDE SEQUENCE</scope>
    <source>
        <strain evidence="27">1995-75216</strain>
        <strain evidence="32">1996-13975</strain>
        <strain evidence="40">1996-27502</strain>
        <strain evidence="29">1998-4895</strain>
        <strain evidence="44">1998-6343</strain>
        <strain evidence="35">1998-7487</strain>
        <strain evidence="39">2005-589</strain>
        <strain evidence="24">2006-57630</strain>
        <strain evidence="50">2007-03494_S436_L001</strain>
        <strain evidence="46">2007-16123</strain>
        <strain evidence="45">2007-16426</strain>
        <strain evidence="28">2007-1997</strain>
        <strain evidence="47">2007-21335</strain>
        <strain evidence="43">2009-20371</strain>
        <strain evidence="41">2009-25015</strain>
        <strain evidence="26">2009-25575</strain>
        <strain evidence="38">2009-25772</strain>
        <strain evidence="51">2009-29406</strain>
        <strain evidence="48">2009-39486</strain>
        <strain evidence="31">2010-21371</strain>
        <strain evidence="30">2010-25244</strain>
        <strain evidence="33">2011-15240</strain>
        <strain evidence="36">2011-31213</strain>
        <strain evidence="37">2012-35807</strain>
        <strain evidence="49">2015-30637</strain>
        <strain evidence="34">25_2006-37406</strain>
        <strain evidence="25">27_2006-50140</strain>
        <strain evidence="42">28_2010-32106</strain>
    </source>
</reference>
<evidence type="ECO:0000313" key="39">
    <source>
        <dbReference type="EMBL" id="AWW10459.1"/>
    </source>
</evidence>
<dbReference type="EMBL" id="MG999847">
    <property type="protein sequence ID" value="AWW08743.1"/>
    <property type="molecule type" value="Genomic_DNA"/>
</dbReference>
<dbReference type="EMBL" id="MG999854">
    <property type="protein sequence ID" value="AWW09337.1"/>
    <property type="molecule type" value="Genomic_DNA"/>
</dbReference>
<dbReference type="EMBL" id="MH160384">
    <property type="protein sequence ID" value="AWO71532.1"/>
    <property type="molecule type" value="Genomic_DNA"/>
</dbReference>
<dbReference type="EMBL" id="MG999850">
    <property type="protein sequence ID" value="AWW08992.1"/>
    <property type="molecule type" value="Genomic_DNA"/>
</dbReference>
<evidence type="ECO:0000313" key="29">
    <source>
        <dbReference type="EMBL" id="AWW08835.1"/>
    </source>
</evidence>
<evidence type="ECO:0000313" key="17">
    <source>
        <dbReference type="EMBL" id="AWO71337.1"/>
    </source>
</evidence>
<evidence type="ECO:0000256" key="1">
    <source>
        <dbReference type="SAM" id="MobiDB-lite"/>
    </source>
</evidence>
<dbReference type="EMBL" id="MH160370">
    <property type="protein sequence ID" value="AWO70233.1"/>
    <property type="molecule type" value="Genomic_DNA"/>
</dbReference>
<name>A0A2U9A7E2_HHV1</name>
<protein>
    <submittedName>
        <fullName evidence="10">Uncharacterized protein</fullName>
    </submittedName>
</protein>
<dbReference type="EMBL" id="MG999840">
    <property type="protein sequence ID" value="AWW08066.1"/>
    <property type="molecule type" value="Genomic_DNA"/>
</dbReference>
<dbReference type="EMBL" id="MG999863">
    <property type="protein sequence ID" value="AWW10169.1"/>
    <property type="molecule type" value="Genomic_DNA"/>
</dbReference>
<evidence type="ECO:0000313" key="18">
    <source>
        <dbReference type="EMBL" id="AWO71456.1"/>
    </source>
</evidence>
<evidence type="ECO:0000313" key="16">
    <source>
        <dbReference type="EMBL" id="AWO70979.1"/>
    </source>
</evidence>
<dbReference type="EMBL" id="MG999873">
    <property type="protein sequence ID" value="AWW11113.1"/>
    <property type="molecule type" value="Genomic_DNA"/>
</dbReference>
<dbReference type="EMBL" id="MG999868">
    <property type="protein sequence ID" value="AWW10614.1"/>
    <property type="molecule type" value="Genomic_DNA"/>
</dbReference>
<dbReference type="EMBL" id="MH160360">
    <property type="protein sequence ID" value="AWO69296.1"/>
    <property type="molecule type" value="Genomic_DNA"/>
</dbReference>
<evidence type="ECO:0000313" key="60">
    <source>
        <dbReference type="EMBL" id="QBH87315.1"/>
    </source>
</evidence>
<evidence type="ECO:0000313" key="14">
    <source>
        <dbReference type="EMBL" id="AWO70804.1"/>
    </source>
</evidence>
<dbReference type="EMBL" id="MG999873">
    <property type="protein sequence ID" value="AWW11094.1"/>
    <property type="molecule type" value="Genomic_DNA"/>
</dbReference>
<dbReference type="EMBL" id="MG999891">
    <property type="protein sequence ID" value="AWW12719.1"/>
    <property type="molecule type" value="Genomic_DNA"/>
</dbReference>
<dbReference type="EMBL" id="MG999845">
    <property type="protein sequence ID" value="AWW08535.1"/>
    <property type="molecule type" value="Genomic_DNA"/>
</dbReference>
<dbReference type="EMBL" id="MH160377">
    <property type="protein sequence ID" value="AWO70902.1"/>
    <property type="molecule type" value="Genomic_DNA"/>
</dbReference>
<dbReference type="EMBL" id="MG999871">
    <property type="protein sequence ID" value="AWW10866.1"/>
    <property type="molecule type" value="Genomic_DNA"/>
</dbReference>
<dbReference type="EMBL" id="MH160365">
    <property type="protein sequence ID" value="AWO69789.1"/>
    <property type="molecule type" value="Genomic_DNA"/>
</dbReference>
<dbReference type="EMBL" id="MH160390">
    <property type="protein sequence ID" value="AWO72081.1"/>
    <property type="molecule type" value="Genomic_DNA"/>
</dbReference>
<evidence type="ECO:0000313" key="6">
    <source>
        <dbReference type="EMBL" id="AWO69593.1"/>
    </source>
</evidence>
<dbReference type="EMBL" id="MH813983">
    <property type="protein sequence ID" value="QBH86513.1"/>
    <property type="molecule type" value="Genomic_DNA"/>
</dbReference>
<dbReference type="EMBL" id="MG999861">
    <property type="protein sequence ID" value="AWW09989.1"/>
    <property type="molecule type" value="Genomic_DNA"/>
</dbReference>
<evidence type="ECO:0000313" key="59">
    <source>
        <dbReference type="EMBL" id="QBH87212.1"/>
    </source>
</evidence>
<dbReference type="EMBL" id="MG999880">
    <property type="protein sequence ID" value="AWW11725.1"/>
    <property type="molecule type" value="Genomic_DNA"/>
</dbReference>
<evidence type="ECO:0000313" key="5">
    <source>
        <dbReference type="EMBL" id="AWO69375.1"/>
    </source>
</evidence>
<dbReference type="EMBL" id="MG999860">
    <property type="protein sequence ID" value="AWW09908.1"/>
    <property type="molecule type" value="Genomic_DNA"/>
</dbReference>
<evidence type="ECO:0000313" key="34">
    <source>
        <dbReference type="EMBL" id="AWW09908.1"/>
    </source>
</evidence>
<dbReference type="EMBL" id="MH160382">
    <property type="protein sequence ID" value="AWO71337.1"/>
    <property type="molecule type" value="Genomic_DNA"/>
</dbReference>
<dbReference type="EMBL" id="MH160359">
    <property type="protein sequence ID" value="AWO69202.1"/>
    <property type="molecule type" value="Genomic_DNA"/>
</dbReference>
<evidence type="ECO:0000313" key="50">
    <source>
        <dbReference type="EMBL" id="AWW13068.1"/>
    </source>
</evidence>
<evidence type="ECO:0000313" key="33">
    <source>
        <dbReference type="EMBL" id="AWW09793.1"/>
    </source>
</evidence>
<evidence type="ECO:0000313" key="7">
    <source>
        <dbReference type="EMBL" id="AWO69789.1"/>
    </source>
</evidence>
<dbReference type="EMBL" id="MG999899">
    <property type="protein sequence ID" value="AWW13426.1"/>
    <property type="molecule type" value="Genomic_DNA"/>
</dbReference>
<evidence type="ECO:0000313" key="31">
    <source>
        <dbReference type="EMBL" id="AWW09337.1"/>
    </source>
</evidence>
<evidence type="ECO:0000313" key="28">
    <source>
        <dbReference type="EMBL" id="AWW08743.1"/>
    </source>
</evidence>
<dbReference type="EMBL" id="MG999859">
    <property type="protein sequence ID" value="AWW09793.1"/>
    <property type="molecule type" value="Genomic_DNA"/>
</dbReference>
<dbReference type="EMBL" id="MG999895">
    <property type="protein sequence ID" value="AWW13068.1"/>
    <property type="molecule type" value="Genomic_DNA"/>
</dbReference>
<evidence type="ECO:0000313" key="44">
    <source>
        <dbReference type="EMBL" id="AWW11543.1"/>
    </source>
</evidence>
<dbReference type="EMBL" id="MG999855">
    <property type="protein sequence ID" value="AWW09413.1"/>
    <property type="molecule type" value="Genomic_DNA"/>
</dbReference>
<evidence type="ECO:0000313" key="30">
    <source>
        <dbReference type="EMBL" id="AWW08992.1"/>
    </source>
</evidence>
<evidence type="ECO:0000313" key="62">
    <source>
        <dbReference type="EMBL" id="QBH87474.1"/>
    </source>
</evidence>
<evidence type="ECO:0000313" key="11">
    <source>
        <dbReference type="EMBL" id="AWO70533.1"/>
    </source>
</evidence>
<evidence type="ECO:0000313" key="4">
    <source>
        <dbReference type="EMBL" id="AWO69296.1"/>
    </source>
</evidence>
<evidence type="ECO:0000313" key="40">
    <source>
        <dbReference type="EMBL" id="AWW10614.1"/>
    </source>
</evidence>
<dbReference type="EMBL" id="MG999842">
    <property type="protein sequence ID" value="AWW08251.1"/>
    <property type="molecule type" value="Genomic_DNA"/>
</dbReference>
<evidence type="ECO:0000313" key="42">
    <source>
        <dbReference type="EMBL" id="AWW11094.1"/>
    </source>
</evidence>
<dbReference type="EMBL" id="MG999878">
    <property type="protein sequence ID" value="AWW11543.1"/>
    <property type="molecule type" value="Genomic_DNA"/>
</dbReference>
<dbReference type="EMBL" id="MG999890">
    <property type="protein sequence ID" value="AWW12600.1"/>
    <property type="molecule type" value="Genomic_DNA"/>
</dbReference>
<dbReference type="EMBL" id="MH813983">
    <property type="protein sequence ID" value="QBH86531.1"/>
    <property type="molecule type" value="Genomic_DNA"/>
</dbReference>
<evidence type="ECO:0000313" key="38">
    <source>
        <dbReference type="EMBL" id="AWW10359.1"/>
    </source>
</evidence>
<evidence type="ECO:0000313" key="21">
    <source>
        <dbReference type="EMBL" id="AWO71913.1"/>
    </source>
</evidence>
<dbReference type="EMBL" id="MG999875">
    <property type="protein sequence ID" value="AWW11285.1"/>
    <property type="molecule type" value="Genomic_DNA"/>
</dbReference>
<evidence type="ECO:0000313" key="54">
    <source>
        <dbReference type="EMBL" id="QBH86617.1"/>
    </source>
</evidence>
<evidence type="ECO:0000313" key="36">
    <source>
        <dbReference type="EMBL" id="AWW10169.1"/>
    </source>
</evidence>
<dbReference type="EMBL" id="MH160378">
    <property type="protein sequence ID" value="AWO70979.1"/>
    <property type="molecule type" value="Genomic_DNA"/>
</dbReference>
<dbReference type="EMBL" id="MG999864">
    <property type="protein sequence ID" value="AWW10251.1"/>
    <property type="molecule type" value="Genomic_DNA"/>
</dbReference>
<dbReference type="EMBL" id="MH813982">
    <property type="protein sequence ID" value="QBH86420.1"/>
    <property type="molecule type" value="Genomic_DNA"/>
</dbReference>
<evidence type="ECO:0000313" key="32">
    <source>
        <dbReference type="EMBL" id="AWW09413.1"/>
    </source>
</evidence>
<evidence type="ECO:0000313" key="25">
    <source>
        <dbReference type="EMBL" id="AWW08251.1"/>
    </source>
</evidence>
<dbReference type="EMBL" id="MH160358">
    <property type="protein sequence ID" value="AWO69088.1"/>
    <property type="molecule type" value="Genomic_DNA"/>
</dbReference>
<organismHost>
    <name type="scientific">Homo sapiens</name>
    <name type="common">Human</name>
    <dbReference type="NCBI Taxonomy" id="9606"/>
</organismHost>
<dbReference type="EMBL" id="MH160383">
    <property type="protein sequence ID" value="AWO71456.1"/>
    <property type="molecule type" value="Genomic_DNA"/>
</dbReference>
<proteinExistence type="predicted"/>
<evidence type="ECO:0000313" key="52">
    <source>
        <dbReference type="EMBL" id="QBH86420.1"/>
    </source>
</evidence>
<dbReference type="EMBL" id="MH160372">
    <property type="protein sequence ID" value="AWO70436.1"/>
    <property type="molecule type" value="Genomic_DNA"/>
</dbReference>
<dbReference type="EMBL" id="MH813988">
    <property type="protein sequence ID" value="QBH86951.1"/>
    <property type="molecule type" value="Genomic_DNA"/>
</dbReference>
<dbReference type="EMBL" id="MH813985">
    <property type="protein sequence ID" value="QBH86704.1"/>
    <property type="molecule type" value="Genomic_DNA"/>
</dbReference>
<dbReference type="EMBL" id="MG999885">
    <property type="protein sequence ID" value="AWW12174.1"/>
    <property type="molecule type" value="Genomic_DNA"/>
</dbReference>
<dbReference type="EMBL" id="MH160373">
    <property type="protein sequence ID" value="AWO70533.1"/>
    <property type="molecule type" value="Genomic_DNA"/>
</dbReference>
<evidence type="ECO:0000313" key="46">
    <source>
        <dbReference type="EMBL" id="AWW11837.1"/>
    </source>
</evidence>
<evidence type="ECO:0000313" key="63">
    <source>
        <dbReference type="EMBL" id="QBH87648.1"/>
    </source>
</evidence>
<evidence type="ECO:0000313" key="20">
    <source>
        <dbReference type="EMBL" id="AWO71641.1"/>
    </source>
</evidence>
<dbReference type="EMBL" id="MH160372">
    <property type="protein sequence ID" value="AWO70417.1"/>
    <property type="molecule type" value="Genomic_DNA"/>
</dbReference>
<evidence type="ECO:0000313" key="13">
    <source>
        <dbReference type="EMBL" id="AWO70699.1"/>
    </source>
</evidence>
<dbReference type="EMBL" id="MH160367">
    <property type="protein sequence ID" value="AWO69977.1"/>
    <property type="molecule type" value="Genomic_DNA"/>
</dbReference>
<evidence type="ECO:0000313" key="8">
    <source>
        <dbReference type="EMBL" id="AWO69977.1"/>
    </source>
</evidence>
<reference evidence="10" key="1">
    <citation type="journal article" date="2018" name="J. ISSAAS">
        <title>Ultrasensitive capture of human herpes simplex virus genomes directly from clinical samples reveals extraordinarily limited evolution in cell culture.</title>
        <authorList>
            <person name="Greninger A.L."/>
            <person name="Roychoudhury P."/>
            <person name="Xie H."/>
            <person name="Casto A."/>
            <person name="Cent A."/>
            <person name="Pepper G."/>
            <person name="Koelle D.M."/>
            <person name="Huang M.-L."/>
            <person name="Wald A."/>
            <person name="Johnston C."/>
            <person name="Jerome K.R."/>
        </authorList>
    </citation>
    <scope>NUCLEOTIDE SEQUENCE</scope>
    <source>
        <strain evidence="13">HSV1-CULTURE-G10</strain>
        <strain evidence="22">HSV1-CULTURE-G6</strain>
        <strain evidence="17">HSV1-CULTURE-G7</strain>
        <strain evidence="20">HSV1-CULTURE-H2</strain>
        <strain evidence="7">HSV1-CULTURE-H3</strain>
        <strain evidence="2">HSV1-CULTURE-H5</strain>
        <strain evidence="14">HSV1-CULTURE-H7</strain>
        <strain evidence="10">HSV1-CULTURE-I5</strain>
        <strain evidence="4">HSV1-CULTURE-I6</strain>
        <strain evidence="21">HSV1-ORIGINAL-G10</strain>
        <strain evidence="23">HSV1-ORIGINAL-G6</strain>
        <strain evidence="5">HSV1-ORIGINAL-G7</strain>
        <strain evidence="18">HSV1-ORIGINAL-G8</strain>
        <strain evidence="8">HSV1-ORIGINAL-H1</strain>
        <strain evidence="15">HSV1-ORIGINAL-H2</strain>
        <strain evidence="3">HSV1-ORIGINAL-H3</strain>
        <strain evidence="12">HSV1-ORIGINAL-H4</strain>
        <strain evidence="11">HSV1-ORIGINAL-H5</strain>
        <strain evidence="6">HSV1-ORIGINAL-H7</strain>
        <strain evidence="16">HSV1-ORIGINAL-H9</strain>
        <strain evidence="9">HSV1-ORIGINAL-I2</strain>
        <strain evidence="19">HSV1-ORIGINAL-I5</strain>
    </source>
</reference>
<dbReference type="EMBL" id="MH813991">
    <property type="protein sequence ID" value="QBH87212.1"/>
    <property type="molecule type" value="Genomic_DNA"/>
</dbReference>
<evidence type="ECO:0000313" key="51">
    <source>
        <dbReference type="EMBL" id="AWW13426.1"/>
    </source>
</evidence>
<dbReference type="EMBL" id="MH813986">
    <property type="protein sequence ID" value="QBH86787.1"/>
    <property type="molecule type" value="Genomic_DNA"/>
</dbReference>
<evidence type="ECO:0000313" key="53">
    <source>
        <dbReference type="EMBL" id="QBH86513.1"/>
    </source>
</evidence>
<feature type="region of interest" description="Disordered" evidence="1">
    <location>
        <begin position="1"/>
        <end position="40"/>
    </location>
</feature>
<dbReference type="EMBL" id="MH813990">
    <property type="protein sequence ID" value="QBH87133.1"/>
    <property type="molecule type" value="Genomic_DNA"/>
</dbReference>
<evidence type="ECO:0000313" key="47">
    <source>
        <dbReference type="EMBL" id="AWW12174.1"/>
    </source>
</evidence>
<evidence type="ECO:0000313" key="58">
    <source>
        <dbReference type="EMBL" id="QBH87133.1"/>
    </source>
</evidence>
<evidence type="ECO:0000313" key="15">
    <source>
        <dbReference type="EMBL" id="AWO70902.1"/>
    </source>
</evidence>
<accession>A0A2U9A7E2</accession>